<feature type="compositionally biased region" description="Polar residues" evidence="1">
    <location>
        <begin position="2110"/>
        <end position="2121"/>
    </location>
</feature>
<evidence type="ECO:0000313" key="3">
    <source>
        <dbReference type="Proteomes" id="UP000594260"/>
    </source>
</evidence>
<dbReference type="OMA" id="GKERRWM"/>
<feature type="region of interest" description="Disordered" evidence="1">
    <location>
        <begin position="2297"/>
        <end position="2316"/>
    </location>
</feature>
<dbReference type="InParanoid" id="A0A7M7M8R5"/>
<feature type="compositionally biased region" description="Low complexity" evidence="1">
    <location>
        <begin position="2389"/>
        <end position="2402"/>
    </location>
</feature>
<dbReference type="PANTHER" id="PTHR21696:SF2">
    <property type="entry name" value="PROTEIN UNC-79 HOMOLOG"/>
    <property type="match status" value="1"/>
</dbReference>
<dbReference type="GeneID" id="111249067"/>
<feature type="compositionally biased region" description="Basic and acidic residues" evidence="1">
    <location>
        <begin position="1281"/>
        <end position="1293"/>
    </location>
</feature>
<feature type="compositionally biased region" description="Basic and acidic residues" evidence="1">
    <location>
        <begin position="1584"/>
        <end position="1598"/>
    </location>
</feature>
<feature type="region of interest" description="Disordered" evidence="1">
    <location>
        <begin position="2077"/>
        <end position="2137"/>
    </location>
</feature>
<feature type="compositionally biased region" description="Polar residues" evidence="1">
    <location>
        <begin position="1860"/>
        <end position="1885"/>
    </location>
</feature>
<dbReference type="PANTHER" id="PTHR21696">
    <property type="entry name" value="PROTEIN UNC-79 HOMOLOG"/>
    <property type="match status" value="1"/>
</dbReference>
<feature type="compositionally biased region" description="Basic and acidic residues" evidence="1">
    <location>
        <begin position="2334"/>
        <end position="2343"/>
    </location>
</feature>
<accession>A0A7M7M8R5</accession>
<feature type="region of interest" description="Disordered" evidence="1">
    <location>
        <begin position="2383"/>
        <end position="2410"/>
    </location>
</feature>
<sequence length="3059" mass="338398">MGTRAAAFTAKVKNLTEFHSRIMYGPPPLPSGVDVSNTLKYFSLTLLSVLKDVPTIPLEMLRSTEKDHARISLFPSLDYKALYQVLVHLLDCVPMTTCGAHLLGQTILNTMACLVPFLEHEYMDTLGYIVASALAHFPTSLHKDIVDLLCNHLLPVTITNNSVGSGSEPEVPDYANLSVASIIMLVFQYTDQMAHQAQLLECLLSLKRDIVKDLLCVIAHGTAKARHPAVEMLFHYWPTLNPTLRDKKFAPPPGLAGGTASGSGGAAGSGIQWKAQQCQMENCIGAATGNNQAIKICLDHSVSISSGERPPPLHVCQACSDQIRGEHANANSFLQPCLLPLNEISLQCENKNCVSKDKTATSTCFSTECASQNGNRPQRLCGPCTHIRHPVGHGHIVHRNLPSPWAMDTETQMFFVEAVVSLLKEAQPSTEKGSKDSTTVDRRAGVTLQSNEGEESSERLAQEERQLLSRYGIWLLVGLCTPDEKTPPDTLGRLLGMLFQWFHYTACLPDDQTGNSLERLKTEYINGWLMDIVRTHFDVFVSCLLPHPAEYAQVGGHWDVWPSQTEHIKEGFRTLLCLVPYDIINRQVWEFIMPYWMEAFRFEIPEAELAELKILLSKVLDPDLSPLGFEIKQMYSFLTQRFDCTSARVQEQALFWLQIITQLEVPVPLSLLFSMFKQGVESSKKNHEEVVSGSHADAANQRTPKFHPVRQDTTGTMLSSLGLDGLPSSCFPQELAQEEKPDGEVEISCHILMLDILIKQLELQEINNHKGLNTKESKEMQKLIREMLTCEWVRAHNCTPHTTEETGSQVLDLGCVNCELNSIWFQLALSICEFICPVMEVAMADIPGDHTSIPRTPKEHHASSGFGSERHRSMTKKEKDSDFVAINIEDQQITSGLSVAGAKVHTAQVTDVSGETVAALPQEQVMQAIATAVTLTEDDVPEAKVTVAAAMLLDENDKQVPVQEDSEGFWVTSQGKFKINLEELPPHLSLVYHLLLEMTRQSNTDVLYHLLHCLKLLCLHAEVLNKAAHDHRGFLLWCQENLLVVNLWKLLQAECSQIARLCVPLLLHCVTLPSGIDQFWRCVEKDFHSESWLDRFSAVEKVTMIGHFMEPATVRNSPLLQSSLANAFCYLCHCMDDINSAVAQRALLCLDTIKTVSLKLFIWCLEAQFDTVVVDRPMILQTIFQLSSHFSERRFLSWDFFLNRFDALFMEAQILMERNGEIAYTRDLKNSNKNSEVFQRKLTRAQEALSLSRTNRSLTSSLATKYPYKRTMSAPGLLRASDPKGQHDKEKIHSRQCSAPVLKRKSSRLSTGPAAGMALVMAATIPTQHFPNSFFQGDPGQKEAAEEKHLLQVMQRTLESDDLNDQDTLHMLVFVFLEFLSRPDPSHPTEEKSMARSHSIVLAHLNILMGYSFQERHFIIGPQRLRVSPVFNAFLSQLAKVLDLNHKMAGVLMPTVMPVLLYCPAPQRSSFNTGAHPRHSLWPLDFTQRRAWLTTVLVILYKFDYTTQPLSRQVKHVIHIILNTLQAHNHLCKNITDPSVFEPVSSRSKDIMTNELNAAPSGGDLSGVLQSEDANGGPTTQNGQDRESAGTPSDRPDRMLTIFGSAGIVGGASLTAGSSDSQASTTAAYAHKPLARLDAHDPSKPHPLRLAGSPLLITKSERDIDEQVELVEQELEAIPESPNGQSNEGSNEVTDLELPLPASDLLEQAVLRVVKDAPPGSLQLTITEPASHVHENANVNVANVKELRLKETEDTSLQSTSTVGISCLSITVDSTRRLTATVESRDQRGEREGRDTIAEKSFSEPMEKVLDERDTANLLSGLSSAAVTIASHLAGSGVVAGKKPVTGTSLEIGSSDEKSLQQMQTDTQQHSVSRLSPPQARQQMQEALPKTSTNSSTSFVTSQPLEAPKEQRELRDREPFCAKRSLDAFQAGHGTALAESLSLAHGPAGTATAAAAIAVVARVSSVAGAGPGYGPGAAGATIAGTSAISYREKEVVYRTRSEQAPAPPGKPMPSLPCVERLLPIGGPQPSVGSKDRFDRFDRDTNSRQDRRFPFDPSMRLTQMLASRGAGSSIEIPSLERLLPVGPMPTRREGDFSHGRSVPGSPARQRLGSQAAPTGSTISLGPSGSATAASSSLRRDVGEHTMLSAVHAASNTQSNNVTATTIATTTNSTVMIDIAHSLSTVISTSSTVTTTTSATPSVSTAADGYAIKTIAINFDVKDTSFTREPVSSTSKAQIEDDKMIIEPLERKMDIGECKDEADSNKKQDNRKDEKKKDKDKFEKDEEICQKFEKESRKEYKRDVDKKDKKEKSVTLSQDEQRCAVLAIPEEDDYSKGAHIEESRSKLHYKQRKQRRAAEDAQRKYDAKSAAQLRRSRKINEVNFQSQLNASGTSKRSSSVSSSSAPRPPDDLVMDRCPDCGALIEHYAHDEIGLCIVALATYVHREPSLAAPILPNILRAVAKIAQQFFYPWQSERNTHLPGGCNSVAGQFIRCILHRLSANGIFIQIFQGHFDREFFKVMASALADFNELNQLQPLTILFEDLNERKQLCRDQTLHTLSNVATYLEALLLPSADGTLLQQWSGFLVQLDTLLRRVILILATSQPQAASGGNTSGSSMTSLSCLLRIMTSVFKVPVINACKTILEPFSKILGHAIEHSLVSYQQVLELCHLCYKNMSRERDKCVLSRTVVFELVQALKFKTSIPDENLLMLVQFVLQDAGGTLCPNVILEDVPLAPHELQSIQYNTNAAECLRQNLADAIEFLADVHTLSRIRSNFHGIASRLNEETLGGQLKAGVAQYLALEITKGNGRENRAISKYLPWLYNPPSSTQQGPKEFTECVAHIRLLSWILVGALTHSALLGGQHSHSAITCQPIPLEANGHIAEHIQVILAGFAEQSKVSVLHMSSLFHAFILCQLWTMYCEHMVFLNPPGSEQNQMCILTLTDFWVKVTPGVLQLVCHSKLADMVSLHFLSLMEALMECNSTVLARLLPMWTPALYSYQGQIPNQLKVRLQACLDWVPPLQTREEATFVSTTFLKWLQRLQFKMGQIELQSSTATQFYSL</sequence>
<feature type="region of interest" description="Disordered" evidence="1">
    <location>
        <begin position="851"/>
        <end position="878"/>
    </location>
</feature>
<dbReference type="CTD" id="57578"/>
<feature type="compositionally biased region" description="Basic residues" evidence="1">
    <location>
        <begin position="2344"/>
        <end position="2353"/>
    </location>
</feature>
<feature type="compositionally biased region" description="Basic and acidic residues" evidence="1">
    <location>
        <begin position="2297"/>
        <end position="2311"/>
    </location>
</feature>
<keyword evidence="3" id="KW-1185">Reference proteome</keyword>
<dbReference type="SUPFAM" id="SSF48371">
    <property type="entry name" value="ARM repeat"/>
    <property type="match status" value="1"/>
</dbReference>
<dbReference type="Pfam" id="PF14776">
    <property type="entry name" value="UNC-79"/>
    <property type="match status" value="1"/>
</dbReference>
<dbReference type="OrthoDB" id="6270916at2759"/>
<dbReference type="EnsemblMetazoa" id="XM_022802392">
    <property type="protein sequence ID" value="XP_022658127"/>
    <property type="gene ID" value="LOC111249067"/>
</dbReference>
<feature type="region of interest" description="Disordered" evidence="1">
    <location>
        <begin position="1555"/>
        <end position="1599"/>
    </location>
</feature>
<feature type="compositionally biased region" description="Basic and acidic residues" evidence="1">
    <location>
        <begin position="856"/>
        <end position="878"/>
    </location>
</feature>
<feature type="compositionally biased region" description="Polar residues" evidence="1">
    <location>
        <begin position="1568"/>
        <end position="1583"/>
    </location>
</feature>
<reference evidence="2" key="1">
    <citation type="submission" date="2021-01" db="UniProtKB">
        <authorList>
            <consortium name="EnsemblMetazoa"/>
        </authorList>
    </citation>
    <scope>IDENTIFICATION</scope>
</reference>
<feature type="region of interest" description="Disordered" evidence="1">
    <location>
        <begin position="2249"/>
        <end position="2278"/>
    </location>
</feature>
<dbReference type="InterPro" id="IPR024855">
    <property type="entry name" value="UNC79"/>
</dbReference>
<feature type="region of interest" description="Disordered" evidence="1">
    <location>
        <begin position="1783"/>
        <end position="1805"/>
    </location>
</feature>
<organism evidence="2 3">
    <name type="scientific">Varroa destructor</name>
    <name type="common">Honeybee mite</name>
    <dbReference type="NCBI Taxonomy" id="109461"/>
    <lineage>
        <taxon>Eukaryota</taxon>
        <taxon>Metazoa</taxon>
        <taxon>Ecdysozoa</taxon>
        <taxon>Arthropoda</taxon>
        <taxon>Chelicerata</taxon>
        <taxon>Arachnida</taxon>
        <taxon>Acari</taxon>
        <taxon>Parasitiformes</taxon>
        <taxon>Mesostigmata</taxon>
        <taxon>Gamasina</taxon>
        <taxon>Dermanyssoidea</taxon>
        <taxon>Varroidae</taxon>
        <taxon>Varroa</taxon>
    </lineage>
</organism>
<dbReference type="Proteomes" id="UP000594260">
    <property type="component" value="Unplaced"/>
</dbReference>
<feature type="region of interest" description="Disordered" evidence="1">
    <location>
        <begin position="1849"/>
        <end position="1915"/>
    </location>
</feature>
<protein>
    <recommendedName>
        <fullName evidence="4">Protein unc-79 homolog</fullName>
    </recommendedName>
</protein>
<feature type="compositionally biased region" description="Low complexity" evidence="1">
    <location>
        <begin position="1891"/>
        <end position="1902"/>
    </location>
</feature>
<feature type="region of interest" description="Disordered" evidence="1">
    <location>
        <begin position="2025"/>
        <end position="2059"/>
    </location>
</feature>
<name>A0A7M7M8R5_VARDE</name>
<feature type="compositionally biased region" description="Basic and acidic residues" evidence="1">
    <location>
        <begin position="2033"/>
        <end position="2053"/>
    </location>
</feature>
<dbReference type="RefSeq" id="XP_022658127.1">
    <property type="nucleotide sequence ID" value="XM_022802392.1"/>
</dbReference>
<dbReference type="KEGG" id="vde:111249067"/>
<feature type="compositionally biased region" description="Basic and acidic residues" evidence="1">
    <location>
        <begin position="2354"/>
        <end position="2365"/>
    </location>
</feature>
<feature type="compositionally biased region" description="Low complexity" evidence="1">
    <location>
        <begin position="2122"/>
        <end position="2135"/>
    </location>
</feature>
<feature type="region of interest" description="Disordered" evidence="1">
    <location>
        <begin position="2334"/>
        <end position="2370"/>
    </location>
</feature>
<dbReference type="FunCoup" id="A0A7M7M8R5">
    <property type="interactions" value="25"/>
</dbReference>
<evidence type="ECO:0008006" key="4">
    <source>
        <dbReference type="Google" id="ProtNLM"/>
    </source>
</evidence>
<proteinExistence type="predicted"/>
<feature type="region of interest" description="Disordered" evidence="1">
    <location>
        <begin position="1275"/>
        <end position="1308"/>
    </location>
</feature>
<evidence type="ECO:0000256" key="1">
    <source>
        <dbReference type="SAM" id="MobiDB-lite"/>
    </source>
</evidence>
<evidence type="ECO:0000313" key="2">
    <source>
        <dbReference type="EnsemblMetazoa" id="XP_022658127"/>
    </source>
</evidence>
<dbReference type="InterPro" id="IPR016024">
    <property type="entry name" value="ARM-type_fold"/>
</dbReference>